<dbReference type="GO" id="GO:0015940">
    <property type="term" value="P:pantothenate biosynthetic process"/>
    <property type="evidence" value="ECO:0007669"/>
    <property type="project" value="UniProtKB-UniPathway"/>
</dbReference>
<dbReference type="GO" id="GO:0008677">
    <property type="term" value="F:2-dehydropantoate 2-reductase activity"/>
    <property type="evidence" value="ECO:0007669"/>
    <property type="project" value="UniProtKB-EC"/>
</dbReference>
<comment type="caution">
    <text evidence="15">The sequence shown here is derived from an EMBL/GenBank/DDBJ whole genome shotgun (WGS) entry which is preliminary data.</text>
</comment>
<dbReference type="InterPro" id="IPR003710">
    <property type="entry name" value="ApbA"/>
</dbReference>
<keyword evidence="6 11" id="KW-0566">Pantothenate biosynthesis</keyword>
<dbReference type="AlphaFoldDB" id="A0A560ERF6"/>
<reference evidence="15 16" key="1">
    <citation type="submission" date="2019-06" db="EMBL/GenBank/DDBJ databases">
        <title>Genomic Encyclopedia of Type Strains, Phase IV (KMG-V): Genome sequencing to study the core and pangenomes of soil and plant-associated prokaryotes.</title>
        <authorList>
            <person name="Whitman W."/>
        </authorList>
    </citation>
    <scope>NUCLEOTIDE SEQUENCE [LARGE SCALE GENOMIC DNA]</scope>
    <source>
        <strain evidence="15 16">BR 11880</strain>
    </source>
</reference>
<evidence type="ECO:0000256" key="4">
    <source>
        <dbReference type="ARBA" id="ARBA00013014"/>
    </source>
</evidence>
<dbReference type="Pfam" id="PF08546">
    <property type="entry name" value="ApbA_C"/>
    <property type="match status" value="1"/>
</dbReference>
<dbReference type="InterPro" id="IPR008927">
    <property type="entry name" value="6-PGluconate_DH-like_C_sf"/>
</dbReference>
<evidence type="ECO:0000256" key="9">
    <source>
        <dbReference type="ARBA" id="ARBA00032024"/>
    </source>
</evidence>
<feature type="region of interest" description="Disordered" evidence="12">
    <location>
        <begin position="230"/>
        <end position="272"/>
    </location>
</feature>
<dbReference type="NCBIfam" id="NF005094">
    <property type="entry name" value="PRK06522.2-5"/>
    <property type="match status" value="1"/>
</dbReference>
<evidence type="ECO:0000256" key="12">
    <source>
        <dbReference type="SAM" id="MobiDB-lite"/>
    </source>
</evidence>
<dbReference type="PANTHER" id="PTHR21708">
    <property type="entry name" value="PROBABLE 2-DEHYDROPANTOATE 2-REDUCTASE"/>
    <property type="match status" value="1"/>
</dbReference>
<dbReference type="PANTHER" id="PTHR21708:SF26">
    <property type="entry name" value="2-DEHYDROPANTOATE 2-REDUCTASE"/>
    <property type="match status" value="1"/>
</dbReference>
<evidence type="ECO:0000256" key="8">
    <source>
        <dbReference type="ARBA" id="ARBA00023002"/>
    </source>
</evidence>
<organism evidence="15 16">
    <name type="scientific">Nitrospirillum amazonense</name>
    <dbReference type="NCBI Taxonomy" id="28077"/>
    <lineage>
        <taxon>Bacteria</taxon>
        <taxon>Pseudomonadati</taxon>
        <taxon>Pseudomonadota</taxon>
        <taxon>Alphaproteobacteria</taxon>
        <taxon>Rhodospirillales</taxon>
        <taxon>Azospirillaceae</taxon>
        <taxon>Nitrospirillum</taxon>
    </lineage>
</organism>
<evidence type="ECO:0000256" key="11">
    <source>
        <dbReference type="RuleBase" id="RU362068"/>
    </source>
</evidence>
<dbReference type="InterPro" id="IPR013328">
    <property type="entry name" value="6PGD_dom2"/>
</dbReference>
<comment type="catalytic activity">
    <reaction evidence="10 11">
        <text>(R)-pantoate + NADP(+) = 2-dehydropantoate + NADPH + H(+)</text>
        <dbReference type="Rhea" id="RHEA:16233"/>
        <dbReference type="ChEBI" id="CHEBI:11561"/>
        <dbReference type="ChEBI" id="CHEBI:15378"/>
        <dbReference type="ChEBI" id="CHEBI:15980"/>
        <dbReference type="ChEBI" id="CHEBI:57783"/>
        <dbReference type="ChEBI" id="CHEBI:58349"/>
        <dbReference type="EC" id="1.1.1.169"/>
    </reaction>
</comment>
<dbReference type="InterPro" id="IPR036291">
    <property type="entry name" value="NAD(P)-bd_dom_sf"/>
</dbReference>
<accession>A0A560ERF6</accession>
<dbReference type="SUPFAM" id="SSF51735">
    <property type="entry name" value="NAD(P)-binding Rossmann-fold domains"/>
    <property type="match status" value="1"/>
</dbReference>
<dbReference type="Gene3D" id="1.10.1040.10">
    <property type="entry name" value="N-(1-d-carboxylethyl)-l-norvaline Dehydrogenase, domain 2"/>
    <property type="match status" value="1"/>
</dbReference>
<dbReference type="GO" id="GO:0005737">
    <property type="term" value="C:cytoplasm"/>
    <property type="evidence" value="ECO:0007669"/>
    <property type="project" value="TreeGrafter"/>
</dbReference>
<evidence type="ECO:0000259" key="13">
    <source>
        <dbReference type="Pfam" id="PF02558"/>
    </source>
</evidence>
<sequence>MTMRVLVLGAGATGGFYGGHLMQAGENVTFLVRPKRHAQLMENGLVVVSPQGNIISPVQAVTRVAKPFDLVLLSCKAYDLDAAIETIRPAVGPETRILPVLNGLNHLDRLDAAFGAERVMGGLCHLTITMDPDGTIRHLHAFNRLTFGARSPAQAPLAEALAQAYAKCPITVVNSPDIVHDMWEKFYFLATLAGSTTLMRAPIGAILKAPDGLAFITGLLDECTRVATAAGHPPSAERDAESRYHLTKEDSSLSASMMRDIEKGGPTEGEHIVGDMLRRGRDLGLDLPLLTLATTHLRAYEARRTAP</sequence>
<dbReference type="NCBIfam" id="TIGR00745">
    <property type="entry name" value="apbA_panE"/>
    <property type="match status" value="1"/>
</dbReference>
<keyword evidence="8 11" id="KW-0560">Oxidoreductase</keyword>
<dbReference type="EC" id="1.1.1.169" evidence="4 11"/>
<evidence type="ECO:0000256" key="7">
    <source>
        <dbReference type="ARBA" id="ARBA00022857"/>
    </source>
</evidence>
<dbReference type="Proteomes" id="UP000319859">
    <property type="component" value="Unassembled WGS sequence"/>
</dbReference>
<proteinExistence type="inferred from homology"/>
<dbReference type="FunFam" id="1.10.1040.10:FF:000017">
    <property type="entry name" value="2-dehydropantoate 2-reductase"/>
    <property type="match status" value="1"/>
</dbReference>
<dbReference type="InterPro" id="IPR013332">
    <property type="entry name" value="KPR_N"/>
</dbReference>
<evidence type="ECO:0000256" key="5">
    <source>
        <dbReference type="ARBA" id="ARBA00019465"/>
    </source>
</evidence>
<evidence type="ECO:0000259" key="14">
    <source>
        <dbReference type="Pfam" id="PF08546"/>
    </source>
</evidence>
<dbReference type="SUPFAM" id="SSF48179">
    <property type="entry name" value="6-phosphogluconate dehydrogenase C-terminal domain-like"/>
    <property type="match status" value="1"/>
</dbReference>
<dbReference type="Gene3D" id="3.40.50.720">
    <property type="entry name" value="NAD(P)-binding Rossmann-like Domain"/>
    <property type="match status" value="1"/>
</dbReference>
<dbReference type="InterPro" id="IPR051402">
    <property type="entry name" value="KPR-Related"/>
</dbReference>
<evidence type="ECO:0000256" key="1">
    <source>
        <dbReference type="ARBA" id="ARBA00002919"/>
    </source>
</evidence>
<evidence type="ECO:0000256" key="6">
    <source>
        <dbReference type="ARBA" id="ARBA00022655"/>
    </source>
</evidence>
<dbReference type="RefSeq" id="WP_246172614.1">
    <property type="nucleotide sequence ID" value="NZ_VITN01000027.1"/>
</dbReference>
<evidence type="ECO:0000256" key="2">
    <source>
        <dbReference type="ARBA" id="ARBA00004994"/>
    </source>
</evidence>
<comment type="function">
    <text evidence="1 11">Catalyzes the NADPH-dependent reduction of ketopantoate into pantoic acid.</text>
</comment>
<name>A0A560ERF6_9PROT</name>
<evidence type="ECO:0000313" key="16">
    <source>
        <dbReference type="Proteomes" id="UP000319859"/>
    </source>
</evidence>
<protein>
    <recommendedName>
        <fullName evidence="5 11">2-dehydropantoate 2-reductase</fullName>
        <ecNumber evidence="4 11">1.1.1.169</ecNumber>
    </recommendedName>
    <alternativeName>
        <fullName evidence="9 11">Ketopantoate reductase</fullName>
    </alternativeName>
</protein>
<dbReference type="EMBL" id="VITN01000027">
    <property type="protein sequence ID" value="TWB11927.1"/>
    <property type="molecule type" value="Genomic_DNA"/>
</dbReference>
<dbReference type="FunFam" id="3.40.50.720:FF:000307">
    <property type="entry name" value="2-dehydropantoate 2-reductase"/>
    <property type="match status" value="1"/>
</dbReference>
<dbReference type="UniPathway" id="UPA00028">
    <property type="reaction ID" value="UER00004"/>
</dbReference>
<dbReference type="Pfam" id="PF02558">
    <property type="entry name" value="ApbA"/>
    <property type="match status" value="1"/>
</dbReference>
<comment type="pathway">
    <text evidence="2 11">Cofactor biosynthesis; (R)-pantothenate biosynthesis; (R)-pantoate from 3-methyl-2-oxobutanoate: step 2/2.</text>
</comment>
<evidence type="ECO:0000256" key="3">
    <source>
        <dbReference type="ARBA" id="ARBA00007870"/>
    </source>
</evidence>
<feature type="compositionally biased region" description="Basic and acidic residues" evidence="12">
    <location>
        <begin position="235"/>
        <end position="251"/>
    </location>
</feature>
<feature type="domain" description="Ketopantoate reductase C-terminal" evidence="14">
    <location>
        <begin position="177"/>
        <end position="301"/>
    </location>
</feature>
<comment type="similarity">
    <text evidence="3 11">Belongs to the ketopantoate reductase family.</text>
</comment>
<keyword evidence="7 11" id="KW-0521">NADP</keyword>
<gene>
    <name evidence="15" type="ORF">FBZ89_12761</name>
</gene>
<feature type="domain" description="Ketopantoate reductase N-terminal" evidence="13">
    <location>
        <begin position="5"/>
        <end position="150"/>
    </location>
</feature>
<feature type="compositionally biased region" description="Basic and acidic residues" evidence="12">
    <location>
        <begin position="259"/>
        <end position="272"/>
    </location>
</feature>
<evidence type="ECO:0000313" key="15">
    <source>
        <dbReference type="EMBL" id="TWB11927.1"/>
    </source>
</evidence>
<dbReference type="InterPro" id="IPR013752">
    <property type="entry name" value="KPA_reductase"/>
</dbReference>
<evidence type="ECO:0000256" key="10">
    <source>
        <dbReference type="ARBA" id="ARBA00048793"/>
    </source>
</evidence>